<dbReference type="RefSeq" id="WP_220810471.1">
    <property type="nucleotide sequence ID" value="NZ_BPMK01000025.1"/>
</dbReference>
<feature type="domain" description="Helix-turn-helix" evidence="1">
    <location>
        <begin position="13"/>
        <end position="60"/>
    </location>
</feature>
<accession>A0ABQ4QAF7</accession>
<reference evidence="2 3" key="1">
    <citation type="journal article" date="2022" name="Int. J. Syst. Evol. Microbiol.">
        <title>Noviherbaspirillum aridicola sp. nov., isolated from an arid soil in Pakistan.</title>
        <authorList>
            <person name="Khan I.U."/>
            <person name="Saqib M."/>
            <person name="Amin A."/>
            <person name="Hussain F."/>
            <person name="Li L."/>
            <person name="Liu Y.H."/>
            <person name="Fang B.Z."/>
            <person name="Ahmed I."/>
            <person name="Li W.J."/>
        </authorList>
    </citation>
    <scope>NUCLEOTIDE SEQUENCE [LARGE SCALE GENOMIC DNA]</scope>
    <source>
        <strain evidence="2 3">NCCP-691</strain>
    </source>
</reference>
<name>A0ABQ4QAF7_9BURK</name>
<evidence type="ECO:0000259" key="1">
    <source>
        <dbReference type="Pfam" id="PF12728"/>
    </source>
</evidence>
<dbReference type="EMBL" id="BPMK01000025">
    <property type="protein sequence ID" value="GIZ54062.1"/>
    <property type="molecule type" value="Genomic_DNA"/>
</dbReference>
<comment type="caution">
    <text evidence="2">The sequence shown here is derived from an EMBL/GenBank/DDBJ whole genome shotgun (WGS) entry which is preliminary data.</text>
</comment>
<protein>
    <recommendedName>
        <fullName evidence="1">Helix-turn-helix domain-containing protein</fullName>
    </recommendedName>
</protein>
<dbReference type="InterPro" id="IPR009061">
    <property type="entry name" value="DNA-bd_dom_put_sf"/>
</dbReference>
<sequence>MTVQTQSKLVPPGEAAEILETTIQTLANWRNTGRYALPYVKIGRLVRYRMSDLEAFIEARTIAPCAAKE</sequence>
<gene>
    <name evidence="2" type="ORF">NCCP691_40760</name>
</gene>
<keyword evidence="3" id="KW-1185">Reference proteome</keyword>
<organism evidence="2 3">
    <name type="scientific">Noviherbaspirillum aridicola</name>
    <dbReference type="NCBI Taxonomy" id="2849687"/>
    <lineage>
        <taxon>Bacteria</taxon>
        <taxon>Pseudomonadati</taxon>
        <taxon>Pseudomonadota</taxon>
        <taxon>Betaproteobacteria</taxon>
        <taxon>Burkholderiales</taxon>
        <taxon>Oxalobacteraceae</taxon>
        <taxon>Noviherbaspirillum</taxon>
    </lineage>
</organism>
<dbReference type="Proteomes" id="UP000887222">
    <property type="component" value="Unassembled WGS sequence"/>
</dbReference>
<evidence type="ECO:0000313" key="3">
    <source>
        <dbReference type="Proteomes" id="UP000887222"/>
    </source>
</evidence>
<dbReference type="SUPFAM" id="SSF46955">
    <property type="entry name" value="Putative DNA-binding domain"/>
    <property type="match status" value="1"/>
</dbReference>
<proteinExistence type="predicted"/>
<evidence type="ECO:0000313" key="2">
    <source>
        <dbReference type="EMBL" id="GIZ54062.1"/>
    </source>
</evidence>
<dbReference type="InterPro" id="IPR041657">
    <property type="entry name" value="HTH_17"/>
</dbReference>
<dbReference type="Pfam" id="PF12728">
    <property type="entry name" value="HTH_17"/>
    <property type="match status" value="1"/>
</dbReference>